<feature type="compositionally biased region" description="Low complexity" evidence="1">
    <location>
        <begin position="17"/>
        <end position="38"/>
    </location>
</feature>
<protein>
    <submittedName>
        <fullName evidence="2">Uncharacterized protein</fullName>
    </submittedName>
</protein>
<feature type="compositionally biased region" description="Basic residues" evidence="1">
    <location>
        <begin position="1"/>
        <end position="16"/>
    </location>
</feature>
<keyword evidence="3" id="KW-1185">Reference proteome</keyword>
<evidence type="ECO:0000313" key="3">
    <source>
        <dbReference type="Proteomes" id="UP000559027"/>
    </source>
</evidence>
<sequence>MGKSAKLHKRVPKKLKSSSQSSSHASASVQNQVQNSQKKALRKNKAASAKTGRAEGPVLGDADYVTLMMGGRRKAREEATKLPQDQDA</sequence>
<dbReference type="AlphaFoldDB" id="A0A8H5LKI2"/>
<dbReference type="Proteomes" id="UP000559027">
    <property type="component" value="Unassembled WGS sequence"/>
</dbReference>
<proteinExistence type="predicted"/>
<feature type="region of interest" description="Disordered" evidence="1">
    <location>
        <begin position="1"/>
        <end position="63"/>
    </location>
</feature>
<dbReference type="OrthoDB" id="3238347at2759"/>
<reference evidence="2 3" key="1">
    <citation type="journal article" date="2020" name="ISME J.">
        <title>Uncovering the hidden diversity of litter-decomposition mechanisms in mushroom-forming fungi.</title>
        <authorList>
            <person name="Floudas D."/>
            <person name="Bentzer J."/>
            <person name="Ahren D."/>
            <person name="Johansson T."/>
            <person name="Persson P."/>
            <person name="Tunlid A."/>
        </authorList>
    </citation>
    <scope>NUCLEOTIDE SEQUENCE [LARGE SCALE GENOMIC DNA]</scope>
    <source>
        <strain evidence="2 3">CBS 146.42</strain>
    </source>
</reference>
<organism evidence="2 3">
    <name type="scientific">Leucocoprinus leucothites</name>
    <dbReference type="NCBI Taxonomy" id="201217"/>
    <lineage>
        <taxon>Eukaryota</taxon>
        <taxon>Fungi</taxon>
        <taxon>Dikarya</taxon>
        <taxon>Basidiomycota</taxon>
        <taxon>Agaricomycotina</taxon>
        <taxon>Agaricomycetes</taxon>
        <taxon>Agaricomycetidae</taxon>
        <taxon>Agaricales</taxon>
        <taxon>Agaricineae</taxon>
        <taxon>Agaricaceae</taxon>
        <taxon>Leucocoprinus</taxon>
    </lineage>
</organism>
<dbReference type="EMBL" id="JAACJO010000003">
    <property type="protein sequence ID" value="KAF5360875.1"/>
    <property type="molecule type" value="Genomic_DNA"/>
</dbReference>
<gene>
    <name evidence="2" type="ORF">D9756_005010</name>
</gene>
<accession>A0A8H5LKI2</accession>
<evidence type="ECO:0000313" key="2">
    <source>
        <dbReference type="EMBL" id="KAF5360875.1"/>
    </source>
</evidence>
<comment type="caution">
    <text evidence="2">The sequence shown here is derived from an EMBL/GenBank/DDBJ whole genome shotgun (WGS) entry which is preliminary data.</text>
</comment>
<name>A0A8H5LKI2_9AGAR</name>
<evidence type="ECO:0000256" key="1">
    <source>
        <dbReference type="SAM" id="MobiDB-lite"/>
    </source>
</evidence>